<keyword evidence="4 5" id="KW-0539">Nucleus</keyword>
<dbReference type="InterPro" id="IPR007728">
    <property type="entry name" value="Pre-SET_dom"/>
</dbReference>
<evidence type="ECO:0000256" key="3">
    <source>
        <dbReference type="ARBA" id="ARBA00022853"/>
    </source>
</evidence>
<dbReference type="PROSITE" id="PS50280">
    <property type="entry name" value="SET"/>
    <property type="match status" value="1"/>
</dbReference>
<keyword evidence="2" id="KW-0158">Chromosome</keyword>
<dbReference type="InterPro" id="IPR036987">
    <property type="entry name" value="SRA-YDG_sf"/>
</dbReference>
<dbReference type="InterPro" id="IPR015947">
    <property type="entry name" value="PUA-like_sf"/>
</dbReference>
<evidence type="ECO:0000256" key="5">
    <source>
        <dbReference type="PROSITE-ProRule" id="PRU00358"/>
    </source>
</evidence>
<dbReference type="AlphaFoldDB" id="A0AAP0HFK2"/>
<dbReference type="SMART" id="SM00468">
    <property type="entry name" value="PreSET"/>
    <property type="match status" value="1"/>
</dbReference>
<dbReference type="GO" id="GO:0008270">
    <property type="term" value="F:zinc ion binding"/>
    <property type="evidence" value="ECO:0007669"/>
    <property type="project" value="InterPro"/>
</dbReference>
<dbReference type="Proteomes" id="UP001419268">
    <property type="component" value="Unassembled WGS sequence"/>
</dbReference>
<keyword evidence="3" id="KW-0156">Chromatin regulator</keyword>
<proteinExistence type="predicted"/>
<reference evidence="10 11" key="1">
    <citation type="submission" date="2024-01" db="EMBL/GenBank/DDBJ databases">
        <title>Genome assemblies of Stephania.</title>
        <authorList>
            <person name="Yang L."/>
        </authorList>
    </citation>
    <scope>NUCLEOTIDE SEQUENCE [LARGE SCALE GENOMIC DNA]</scope>
    <source>
        <strain evidence="10">JXDWG</strain>
        <tissue evidence="10">Leaf</tissue>
    </source>
</reference>
<dbReference type="Pfam" id="PF02182">
    <property type="entry name" value="SAD_SRA"/>
    <property type="match status" value="1"/>
</dbReference>
<dbReference type="GO" id="GO:0042054">
    <property type="term" value="F:histone methyltransferase activity"/>
    <property type="evidence" value="ECO:0007669"/>
    <property type="project" value="InterPro"/>
</dbReference>
<sequence length="677" mass="75494">MGSLVPFQDLNLPPQNPNSNPNNPSPKPSNLAIIVPKIEPKLEPLDDYPTYIQNPNSIDDNPSSNGTEFDALNGLMPVQNGGEESGESGDVYAQFARISELFKSAFASRRAGDMEVLSPGGGGGGAGDWSIVPREENRGAVVVATAVARKMKNVRSSEMVRVTSLSIEDQRYFRDLVRRTRLLYESLRNYSAQEEERERSFGVVGRRTRGDLRAATAMKDRGLWLNRDKRIIGAIPGVYVGDIFFFRMELCVIGLHGQVQAGIDYVPAGKNSNREPIATSIIVSGGYEDDEDGGDVLVYTGHGGQMRNSSKQCVHQKLEGGNLALERSMYYEIEIRVIRGIRHEGGPTSRVYVYDGLYRVTDSWFDIGKSGFGVYKYRLVRMADQPEMGSTIFRYAMSLKRSPLSVRPSGYLTLDLSKGKERSPVSLFNDIDSNNDPMLFDYLAKPIYPLFAIPQVKGIRGCECVSSCSDGCYCVEKNGGEFPYDHSGILLKGKSLIHECGIHCRCPPTCRNRVTQNGVKYQLEVFRSRETGWGVRPLDLIPAGAFICEYTGLVLSRQQATILSMNGDCLVYPSRFAKHWVEWGDVSRVYPGVPQSRESQYPPLDFAMDVSRTRNVACYFSHSPCPNVLVQHVLYDHDSVYYPHLALFAMENIPPFRELSLDYGVTDEWTGKLALCN</sequence>
<dbReference type="Pfam" id="PF00856">
    <property type="entry name" value="SET"/>
    <property type="match status" value="1"/>
</dbReference>
<evidence type="ECO:0000256" key="6">
    <source>
        <dbReference type="SAM" id="MobiDB-lite"/>
    </source>
</evidence>
<organism evidence="10 11">
    <name type="scientific">Stephania cephalantha</name>
    <dbReference type="NCBI Taxonomy" id="152367"/>
    <lineage>
        <taxon>Eukaryota</taxon>
        <taxon>Viridiplantae</taxon>
        <taxon>Streptophyta</taxon>
        <taxon>Embryophyta</taxon>
        <taxon>Tracheophyta</taxon>
        <taxon>Spermatophyta</taxon>
        <taxon>Magnoliopsida</taxon>
        <taxon>Ranunculales</taxon>
        <taxon>Menispermaceae</taxon>
        <taxon>Menispermoideae</taxon>
        <taxon>Cissampelideae</taxon>
        <taxon>Stephania</taxon>
    </lineage>
</organism>
<evidence type="ECO:0000256" key="4">
    <source>
        <dbReference type="ARBA" id="ARBA00023242"/>
    </source>
</evidence>
<evidence type="ECO:0000259" key="7">
    <source>
        <dbReference type="PROSITE" id="PS50280"/>
    </source>
</evidence>
<dbReference type="Pfam" id="PF05033">
    <property type="entry name" value="Pre-SET"/>
    <property type="match status" value="1"/>
</dbReference>
<evidence type="ECO:0000256" key="1">
    <source>
        <dbReference type="ARBA" id="ARBA00004286"/>
    </source>
</evidence>
<feature type="domain" description="Pre-SET" evidence="8">
    <location>
        <begin position="460"/>
        <end position="518"/>
    </location>
</feature>
<dbReference type="SUPFAM" id="SSF82199">
    <property type="entry name" value="SET domain"/>
    <property type="match status" value="1"/>
</dbReference>
<evidence type="ECO:0000259" key="9">
    <source>
        <dbReference type="PROSITE" id="PS51015"/>
    </source>
</evidence>
<dbReference type="PROSITE" id="PS51015">
    <property type="entry name" value="YDG"/>
    <property type="match status" value="1"/>
</dbReference>
<dbReference type="GO" id="GO:0005634">
    <property type="term" value="C:nucleus"/>
    <property type="evidence" value="ECO:0007669"/>
    <property type="project" value="UniProtKB-SubCell"/>
</dbReference>
<dbReference type="Gene3D" id="2.170.270.10">
    <property type="entry name" value="SET domain"/>
    <property type="match status" value="1"/>
</dbReference>
<feature type="compositionally biased region" description="Low complexity" evidence="6">
    <location>
        <begin position="10"/>
        <end position="22"/>
    </location>
</feature>
<dbReference type="PANTHER" id="PTHR45660:SF3">
    <property type="entry name" value="HISTONE-LYSINE N-METHYLTRANSFERASE FAMILY MEMBER SUVH9"/>
    <property type="match status" value="1"/>
</dbReference>
<dbReference type="InterPro" id="IPR003105">
    <property type="entry name" value="SRA_YDG"/>
</dbReference>
<accession>A0AAP0HFK2</accession>
<comment type="subcellular location">
    <subcellularLocation>
        <location evidence="1">Chromosome</location>
    </subcellularLocation>
    <subcellularLocation>
        <location evidence="5">Nucleus</location>
    </subcellularLocation>
</comment>
<evidence type="ECO:0000313" key="11">
    <source>
        <dbReference type="Proteomes" id="UP001419268"/>
    </source>
</evidence>
<protein>
    <submittedName>
        <fullName evidence="10">Uncharacterized protein</fullName>
    </submittedName>
</protein>
<dbReference type="PROSITE" id="PS50867">
    <property type="entry name" value="PRE_SET"/>
    <property type="match status" value="1"/>
</dbReference>
<dbReference type="PANTHER" id="PTHR45660">
    <property type="entry name" value="HISTONE-LYSINE N-METHYLTRANSFERASE SETMAR"/>
    <property type="match status" value="1"/>
</dbReference>
<feature type="domain" description="YDG" evidence="9">
    <location>
        <begin position="233"/>
        <end position="381"/>
    </location>
</feature>
<dbReference type="SMART" id="SM00466">
    <property type="entry name" value="SRA"/>
    <property type="match status" value="1"/>
</dbReference>
<dbReference type="SUPFAM" id="SSF88697">
    <property type="entry name" value="PUA domain-like"/>
    <property type="match status" value="1"/>
</dbReference>
<evidence type="ECO:0000313" key="10">
    <source>
        <dbReference type="EMBL" id="KAK9082932.1"/>
    </source>
</evidence>
<dbReference type="EMBL" id="JBBNAG010000013">
    <property type="protein sequence ID" value="KAK9082932.1"/>
    <property type="molecule type" value="Genomic_DNA"/>
</dbReference>
<dbReference type="Gene3D" id="2.30.280.10">
    <property type="entry name" value="SRA-YDG"/>
    <property type="match status" value="1"/>
</dbReference>
<keyword evidence="11" id="KW-1185">Reference proteome</keyword>
<dbReference type="GO" id="GO:0003690">
    <property type="term" value="F:double-stranded DNA binding"/>
    <property type="evidence" value="ECO:0007669"/>
    <property type="project" value="TreeGrafter"/>
</dbReference>
<feature type="domain" description="SET" evidence="7">
    <location>
        <begin position="521"/>
        <end position="664"/>
    </location>
</feature>
<dbReference type="InterPro" id="IPR001214">
    <property type="entry name" value="SET_dom"/>
</dbReference>
<dbReference type="PROSITE" id="PS51575">
    <property type="entry name" value="SAM_MT43_SUVAR39_2"/>
    <property type="match status" value="1"/>
</dbReference>
<feature type="region of interest" description="Disordered" evidence="6">
    <location>
        <begin position="1"/>
        <end position="31"/>
    </location>
</feature>
<dbReference type="SMART" id="SM00317">
    <property type="entry name" value="SET"/>
    <property type="match status" value="1"/>
</dbReference>
<dbReference type="InterPro" id="IPR025794">
    <property type="entry name" value="H3-K9-MeTrfase_plant"/>
</dbReference>
<dbReference type="InterPro" id="IPR046341">
    <property type="entry name" value="SET_dom_sf"/>
</dbReference>
<comment type="caution">
    <text evidence="10">The sequence shown here is derived from an EMBL/GenBank/DDBJ whole genome shotgun (WGS) entry which is preliminary data.</text>
</comment>
<evidence type="ECO:0000256" key="2">
    <source>
        <dbReference type="ARBA" id="ARBA00022454"/>
    </source>
</evidence>
<evidence type="ECO:0000259" key="8">
    <source>
        <dbReference type="PROSITE" id="PS50867"/>
    </source>
</evidence>
<name>A0AAP0HFK2_9MAGN</name>
<dbReference type="GO" id="GO:0005694">
    <property type="term" value="C:chromosome"/>
    <property type="evidence" value="ECO:0007669"/>
    <property type="project" value="UniProtKB-SubCell"/>
</dbReference>
<gene>
    <name evidence="10" type="ORF">Scep_029403</name>
</gene>
<dbReference type="InterPro" id="IPR051357">
    <property type="entry name" value="H3K9_HMTase_SUVAR3-9"/>
</dbReference>